<evidence type="ECO:0000256" key="1">
    <source>
        <dbReference type="ARBA" id="ARBA00023015"/>
    </source>
</evidence>
<dbReference type="GeneID" id="31680814"/>
<keyword evidence="1" id="KW-0805">Transcription regulation</keyword>
<reference evidence="5 7" key="1">
    <citation type="submission" date="2016-10" db="EMBL/GenBank/DDBJ databases">
        <title>Evaluation of Human, Veterinary and Environmental Mycobacterium chelonae Isolates by Core Genome Phylogenomic Analysis, Targeted Gene Comparison, and Anti-microbial Susceptibility Patterns: A Tale of Mistaken Identities.</title>
        <authorList>
            <person name="Fogelson S.B."/>
            <person name="Camus A.C."/>
            <person name="Lorenz W."/>
            <person name="Vasireddy R."/>
            <person name="Vasireddy S."/>
            <person name="Smith T."/>
            <person name="Brown-Elliott B.A."/>
            <person name="Wallace R.J.Jr."/>
            <person name="Hasan N.A."/>
            <person name="Reischl U."/>
            <person name="Sanchez S."/>
        </authorList>
    </citation>
    <scope>NUCLEOTIDE SEQUENCE [LARGE SCALE GENOMIC DNA]</scope>
    <source>
        <strain evidence="5 7">15515</strain>
    </source>
</reference>
<dbReference type="InterPro" id="IPR011991">
    <property type="entry name" value="ArsR-like_HTH"/>
</dbReference>
<dbReference type="OrthoDB" id="4745720at2"/>
<protein>
    <submittedName>
        <fullName evidence="5 6">Transcriptional regulator</fullName>
    </submittedName>
</protein>
<dbReference type="SUPFAM" id="SSF46785">
    <property type="entry name" value="Winged helix' DNA-binding domain"/>
    <property type="match status" value="1"/>
</dbReference>
<dbReference type="AlphaFoldDB" id="A0A0E3TSA7"/>
<evidence type="ECO:0000313" key="5">
    <source>
        <dbReference type="EMBL" id="OHU49692.1"/>
    </source>
</evidence>
<reference evidence="6 8" key="2">
    <citation type="submission" date="2019-06" db="EMBL/GenBank/DDBJ databases">
        <title>Whole geneome sequnce of Mycobacteroides chelonae M77 isolated from bovine milk from Meghalaya, India.</title>
        <authorList>
            <person name="Vise E."/>
            <person name="Das S."/>
            <person name="Garg A."/>
            <person name="Ghatak S."/>
            <person name="Shakuntala I."/>
            <person name="Milton A.A.P."/>
            <person name="Karam A."/>
            <person name="Sanjukta R."/>
            <person name="Puro K."/>
            <person name="Sen A."/>
        </authorList>
    </citation>
    <scope>NUCLEOTIDE SEQUENCE [LARGE SCALE GENOMIC DNA]</scope>
    <source>
        <strain evidence="6 8">M77</strain>
    </source>
</reference>
<evidence type="ECO:0000256" key="2">
    <source>
        <dbReference type="ARBA" id="ARBA00023125"/>
    </source>
</evidence>
<organism evidence="5 7">
    <name type="scientific">Mycobacteroides chelonae</name>
    <name type="common">Mycobacterium chelonae</name>
    <dbReference type="NCBI Taxonomy" id="1774"/>
    <lineage>
        <taxon>Bacteria</taxon>
        <taxon>Bacillati</taxon>
        <taxon>Actinomycetota</taxon>
        <taxon>Actinomycetes</taxon>
        <taxon>Mycobacteriales</taxon>
        <taxon>Mycobacteriaceae</taxon>
        <taxon>Mycobacteroides</taxon>
    </lineage>
</organism>
<dbReference type="Proteomes" id="UP000317728">
    <property type="component" value="Chromosome"/>
</dbReference>
<evidence type="ECO:0000313" key="7">
    <source>
        <dbReference type="Proteomes" id="UP000180043"/>
    </source>
</evidence>
<dbReference type="PANTHER" id="PTHR43132">
    <property type="entry name" value="ARSENICAL RESISTANCE OPERON REPRESSOR ARSR-RELATED"/>
    <property type="match status" value="1"/>
</dbReference>
<dbReference type="SMART" id="SM00419">
    <property type="entry name" value="HTH_CRP"/>
    <property type="match status" value="1"/>
</dbReference>
<evidence type="ECO:0000256" key="3">
    <source>
        <dbReference type="ARBA" id="ARBA00023163"/>
    </source>
</evidence>
<dbReference type="Pfam" id="PF12840">
    <property type="entry name" value="HTH_20"/>
    <property type="match status" value="1"/>
</dbReference>
<dbReference type="PROSITE" id="PS50987">
    <property type="entry name" value="HTH_ARSR_2"/>
    <property type="match status" value="1"/>
</dbReference>
<evidence type="ECO:0000313" key="8">
    <source>
        <dbReference type="Proteomes" id="UP000317728"/>
    </source>
</evidence>
<gene>
    <name evidence="5" type="ORF">BKG82_23550</name>
    <name evidence="6" type="ORF">FJK96_16660</name>
</gene>
<dbReference type="PANTHER" id="PTHR43132:SF8">
    <property type="entry name" value="HTH-TYPE TRANSCRIPTIONAL REGULATOR KMTR"/>
    <property type="match status" value="1"/>
</dbReference>
<dbReference type="GO" id="GO:0003700">
    <property type="term" value="F:DNA-binding transcription factor activity"/>
    <property type="evidence" value="ECO:0007669"/>
    <property type="project" value="InterPro"/>
</dbReference>
<dbReference type="RefSeq" id="WP_046254261.1">
    <property type="nucleotide sequence ID" value="NZ_BSAK01000036.1"/>
</dbReference>
<dbReference type="InterPro" id="IPR001845">
    <property type="entry name" value="HTH_ArsR_DNA-bd_dom"/>
</dbReference>
<dbReference type="InterPro" id="IPR036390">
    <property type="entry name" value="WH_DNA-bd_sf"/>
</dbReference>
<dbReference type="InterPro" id="IPR051011">
    <property type="entry name" value="Metal_resp_trans_reg"/>
</dbReference>
<dbReference type="InterPro" id="IPR012318">
    <property type="entry name" value="HTH_CRP"/>
</dbReference>
<proteinExistence type="predicted"/>
<keyword evidence="2" id="KW-0238">DNA-binding</keyword>
<feature type="domain" description="HTH arsR-type" evidence="4">
    <location>
        <begin position="235"/>
        <end position="321"/>
    </location>
</feature>
<dbReference type="CDD" id="cd00090">
    <property type="entry name" value="HTH_ARSR"/>
    <property type="match status" value="1"/>
</dbReference>
<dbReference type="Gene3D" id="1.10.10.10">
    <property type="entry name" value="Winged helix-like DNA-binding domain superfamily/Winged helix DNA-binding domain"/>
    <property type="match status" value="1"/>
</dbReference>
<evidence type="ECO:0000313" key="6">
    <source>
        <dbReference type="EMBL" id="QDF71618.1"/>
    </source>
</evidence>
<dbReference type="HOGENOM" id="CLU_063235_1_0_11"/>
<dbReference type="SMART" id="SM00418">
    <property type="entry name" value="HTH_ARSR"/>
    <property type="match status" value="1"/>
</dbReference>
<dbReference type="GO" id="GO:0003677">
    <property type="term" value="F:DNA binding"/>
    <property type="evidence" value="ECO:0007669"/>
    <property type="project" value="UniProtKB-KW"/>
</dbReference>
<dbReference type="PATRIC" id="fig|1774.35.peg.3214"/>
<name>A0A0E3TSA7_MYCCH</name>
<sequence length="321" mass="34596">MLRLIFTANDLALTRFLPMPAPLLEMKFATRALRQGIRTPWGERWRCRALAAFPIAAAPGRTVVSHFSWSLSPTVLGDSFDEGMRSIEKLNRQQALAELAVFGRGPTEGAGAPPYLRHAIAGDREATVALGRMTKGAYKAVLEPYWPDIQANHQIELVRQGRVMARHGVRAALGKIVPGARWNGDCLEIDSPQRTTIALRGRGIVLTPSVFWAGPPLVGELGEQPVVLAYPAPIDLTLSVGAESDPLAAILGSTRAAVLRVLTAEHTTGDIARNLGISPASASEHTSALRQARLVRSRRDGKAVIHDATALGLDLIDANRL</sequence>
<dbReference type="EMBL" id="CP041150">
    <property type="protein sequence ID" value="QDF71618.1"/>
    <property type="molecule type" value="Genomic_DNA"/>
</dbReference>
<keyword evidence="3" id="KW-0804">Transcription</keyword>
<dbReference type="EMBL" id="MLIQ01000024">
    <property type="protein sequence ID" value="OHU49692.1"/>
    <property type="molecule type" value="Genomic_DNA"/>
</dbReference>
<dbReference type="Proteomes" id="UP000180043">
    <property type="component" value="Unassembled WGS sequence"/>
</dbReference>
<dbReference type="InterPro" id="IPR036388">
    <property type="entry name" value="WH-like_DNA-bd_sf"/>
</dbReference>
<accession>A0A0E3TSA7</accession>
<evidence type="ECO:0000259" key="4">
    <source>
        <dbReference type="PROSITE" id="PS50987"/>
    </source>
</evidence>